<organism evidence="1 2">
    <name type="scientific">Clonostachys solani</name>
    <dbReference type="NCBI Taxonomy" id="160281"/>
    <lineage>
        <taxon>Eukaryota</taxon>
        <taxon>Fungi</taxon>
        <taxon>Dikarya</taxon>
        <taxon>Ascomycota</taxon>
        <taxon>Pezizomycotina</taxon>
        <taxon>Sordariomycetes</taxon>
        <taxon>Hypocreomycetidae</taxon>
        <taxon>Hypocreales</taxon>
        <taxon>Bionectriaceae</taxon>
        <taxon>Clonostachys</taxon>
    </lineage>
</organism>
<dbReference type="EMBL" id="CABFOC020000046">
    <property type="protein sequence ID" value="CAH0054148.1"/>
    <property type="molecule type" value="Genomic_DNA"/>
</dbReference>
<evidence type="ECO:0000313" key="1">
    <source>
        <dbReference type="EMBL" id="CAH0054148.1"/>
    </source>
</evidence>
<gene>
    <name evidence="1" type="ORF">CSOL1703_00015344</name>
</gene>
<keyword evidence="2" id="KW-1185">Reference proteome</keyword>
<dbReference type="AlphaFoldDB" id="A0A9N9ZEZ2"/>
<reference evidence="2" key="1">
    <citation type="submission" date="2019-06" db="EMBL/GenBank/DDBJ databases">
        <authorList>
            <person name="Broberg M."/>
        </authorList>
    </citation>
    <scope>NUCLEOTIDE SEQUENCE [LARGE SCALE GENOMIC DNA]</scope>
</reference>
<comment type="caution">
    <text evidence="1">The sequence shown here is derived from an EMBL/GenBank/DDBJ whole genome shotgun (WGS) entry which is preliminary data.</text>
</comment>
<accession>A0A9N9ZEZ2</accession>
<reference evidence="1 2" key="2">
    <citation type="submission" date="2021-10" db="EMBL/GenBank/DDBJ databases">
        <authorList>
            <person name="Piombo E."/>
        </authorList>
    </citation>
    <scope>NUCLEOTIDE SEQUENCE [LARGE SCALE GENOMIC DNA]</scope>
</reference>
<protein>
    <submittedName>
        <fullName evidence="1">Uncharacterized protein</fullName>
    </submittedName>
</protein>
<dbReference type="OrthoDB" id="1658288at2759"/>
<proteinExistence type="predicted"/>
<evidence type="ECO:0000313" key="2">
    <source>
        <dbReference type="Proteomes" id="UP000775872"/>
    </source>
</evidence>
<sequence length="157" mass="18086">MLSGHSKREAGIIYSYTILSPIISPRRRLDLATTFHSSLYTLATALLMRPIILIAHSLGGLIIKEFPTTLGDKDYLEVFTFYKTLKSLIAQKENSAEYIYAITRTYSNMVKFRPQDHEYTNVHDRLRGLTQRALISRTIKIQILLRDLVSWTHLSNN</sequence>
<name>A0A9N9ZEZ2_9HYPO</name>
<dbReference type="Proteomes" id="UP000775872">
    <property type="component" value="Unassembled WGS sequence"/>
</dbReference>